<name>A0ABW4G6T6_9ACTN</name>
<dbReference type="PANTHER" id="PTHR30055">
    <property type="entry name" value="HTH-TYPE TRANSCRIPTIONAL REGULATOR RUTR"/>
    <property type="match status" value="1"/>
</dbReference>
<feature type="DNA-binding region" description="H-T-H motif" evidence="2">
    <location>
        <begin position="38"/>
        <end position="57"/>
    </location>
</feature>
<protein>
    <submittedName>
        <fullName evidence="4">TetR/AcrR family transcriptional regulator</fullName>
    </submittedName>
</protein>
<dbReference type="SUPFAM" id="SSF46689">
    <property type="entry name" value="Homeodomain-like"/>
    <property type="match status" value="1"/>
</dbReference>
<keyword evidence="1 2" id="KW-0238">DNA-binding</keyword>
<evidence type="ECO:0000256" key="2">
    <source>
        <dbReference type="PROSITE-ProRule" id="PRU00335"/>
    </source>
</evidence>
<dbReference type="InterPro" id="IPR009057">
    <property type="entry name" value="Homeodomain-like_sf"/>
</dbReference>
<comment type="caution">
    <text evidence="4">The sequence shown here is derived from an EMBL/GenBank/DDBJ whole genome shotgun (WGS) entry which is preliminary data.</text>
</comment>
<evidence type="ECO:0000313" key="4">
    <source>
        <dbReference type="EMBL" id="MFD1537988.1"/>
    </source>
</evidence>
<dbReference type="EMBL" id="JBHUCM010000012">
    <property type="protein sequence ID" value="MFD1537988.1"/>
    <property type="molecule type" value="Genomic_DNA"/>
</dbReference>
<dbReference type="InterPro" id="IPR039536">
    <property type="entry name" value="TetR_C_Proteobacteria"/>
</dbReference>
<sequence length="216" mass="23684">MRRGRYTARGRQGSPVKRAVIERAALEAFLQEGFARTSVDTIATKAGVSKRTIYDYYLDKEQLFLSVIQEACATRSAEFGDLLDRTLGQVRDLEAALLAFGRGFAHAVVRCPERSAITRLMIAEVVHFPELLDGWRPVGPDQRALAARLARLGEQGLLDVPDPVVAAEHLVVLVGSVLSNRSLFGAAPLGEDEIERVVVDGVKAFLRAYRAKPDTP</sequence>
<evidence type="ECO:0000259" key="3">
    <source>
        <dbReference type="PROSITE" id="PS50977"/>
    </source>
</evidence>
<dbReference type="Gene3D" id="1.10.357.10">
    <property type="entry name" value="Tetracycline Repressor, domain 2"/>
    <property type="match status" value="1"/>
</dbReference>
<gene>
    <name evidence="4" type="ORF">ACFSJ0_13120</name>
</gene>
<dbReference type="RefSeq" id="WP_246651573.1">
    <property type="nucleotide sequence ID" value="NZ_JAHKRM010000010.1"/>
</dbReference>
<feature type="domain" description="HTH tetR-type" evidence="3">
    <location>
        <begin position="15"/>
        <end position="75"/>
    </location>
</feature>
<dbReference type="PROSITE" id="PS50977">
    <property type="entry name" value="HTH_TETR_2"/>
    <property type="match status" value="1"/>
</dbReference>
<organism evidence="4 5">
    <name type="scientific">Nonomuraea guangzhouensis</name>
    <dbReference type="NCBI Taxonomy" id="1291555"/>
    <lineage>
        <taxon>Bacteria</taxon>
        <taxon>Bacillati</taxon>
        <taxon>Actinomycetota</taxon>
        <taxon>Actinomycetes</taxon>
        <taxon>Streptosporangiales</taxon>
        <taxon>Streptosporangiaceae</taxon>
        <taxon>Nonomuraea</taxon>
    </lineage>
</organism>
<dbReference type="Pfam" id="PF14246">
    <property type="entry name" value="TetR_C_7"/>
    <property type="match status" value="1"/>
</dbReference>
<dbReference type="PANTHER" id="PTHR30055:SF146">
    <property type="entry name" value="HTH-TYPE TRANSCRIPTIONAL DUAL REGULATOR CECR"/>
    <property type="match status" value="1"/>
</dbReference>
<keyword evidence="5" id="KW-1185">Reference proteome</keyword>
<dbReference type="Pfam" id="PF00440">
    <property type="entry name" value="TetR_N"/>
    <property type="match status" value="1"/>
</dbReference>
<evidence type="ECO:0000256" key="1">
    <source>
        <dbReference type="ARBA" id="ARBA00023125"/>
    </source>
</evidence>
<dbReference type="InterPro" id="IPR001647">
    <property type="entry name" value="HTH_TetR"/>
</dbReference>
<dbReference type="PRINTS" id="PR00455">
    <property type="entry name" value="HTHTETR"/>
</dbReference>
<evidence type="ECO:0000313" key="5">
    <source>
        <dbReference type="Proteomes" id="UP001597097"/>
    </source>
</evidence>
<dbReference type="Proteomes" id="UP001597097">
    <property type="component" value="Unassembled WGS sequence"/>
</dbReference>
<accession>A0ABW4G6T6</accession>
<reference evidence="5" key="1">
    <citation type="journal article" date="2019" name="Int. J. Syst. Evol. Microbiol.">
        <title>The Global Catalogue of Microorganisms (GCM) 10K type strain sequencing project: providing services to taxonomists for standard genome sequencing and annotation.</title>
        <authorList>
            <consortium name="The Broad Institute Genomics Platform"/>
            <consortium name="The Broad Institute Genome Sequencing Center for Infectious Disease"/>
            <person name="Wu L."/>
            <person name="Ma J."/>
        </authorList>
    </citation>
    <scope>NUCLEOTIDE SEQUENCE [LARGE SCALE GENOMIC DNA]</scope>
    <source>
        <strain evidence="5">CGMCC 1.15399</strain>
    </source>
</reference>
<proteinExistence type="predicted"/>
<dbReference type="InterPro" id="IPR050109">
    <property type="entry name" value="HTH-type_TetR-like_transc_reg"/>
</dbReference>